<evidence type="ECO:0000256" key="1">
    <source>
        <dbReference type="ARBA" id="ARBA00022574"/>
    </source>
</evidence>
<keyword evidence="5" id="KW-0732">Signal</keyword>
<dbReference type="SUPFAM" id="SSF50978">
    <property type="entry name" value="WD40 repeat-like"/>
    <property type="match status" value="1"/>
</dbReference>
<dbReference type="PANTHER" id="PTHR43991">
    <property type="entry name" value="WD REPEAT PROTEIN (AFU_ORTHOLOGUE AFUA_8G05640)-RELATED"/>
    <property type="match status" value="1"/>
</dbReference>
<dbReference type="InterPro" id="IPR036322">
    <property type="entry name" value="WD40_repeat_dom_sf"/>
</dbReference>
<evidence type="ECO:0000256" key="3">
    <source>
        <dbReference type="PROSITE-ProRule" id="PRU00221"/>
    </source>
</evidence>
<dbReference type="AlphaFoldDB" id="A0A5D2V0C2"/>
<reference evidence="6 7" key="1">
    <citation type="submission" date="2019-07" db="EMBL/GenBank/DDBJ databases">
        <title>WGS assembly of Gossypium mustelinum.</title>
        <authorList>
            <person name="Chen Z.J."/>
            <person name="Sreedasyam A."/>
            <person name="Ando A."/>
            <person name="Song Q."/>
            <person name="De L."/>
            <person name="Hulse-Kemp A."/>
            <person name="Ding M."/>
            <person name="Ye W."/>
            <person name="Kirkbride R."/>
            <person name="Jenkins J."/>
            <person name="Plott C."/>
            <person name="Lovell J."/>
            <person name="Lin Y.-M."/>
            <person name="Vaughn R."/>
            <person name="Liu B."/>
            <person name="Li W."/>
            <person name="Simpson S."/>
            <person name="Scheffler B."/>
            <person name="Saski C."/>
            <person name="Grover C."/>
            <person name="Hu G."/>
            <person name="Conover J."/>
            <person name="Carlson J."/>
            <person name="Shu S."/>
            <person name="Boston L."/>
            <person name="Williams M."/>
            <person name="Peterson D."/>
            <person name="Mcgee K."/>
            <person name="Jones D."/>
            <person name="Wendel J."/>
            <person name="Stelly D."/>
            <person name="Grimwood J."/>
            <person name="Schmutz J."/>
        </authorList>
    </citation>
    <scope>NUCLEOTIDE SEQUENCE [LARGE SCALE GENOMIC DNA]</scope>
    <source>
        <strain evidence="6">1408120.09</strain>
    </source>
</reference>
<organism evidence="6 7">
    <name type="scientific">Gossypium mustelinum</name>
    <name type="common">Cotton</name>
    <name type="synonym">Gossypium caicoense</name>
    <dbReference type="NCBI Taxonomy" id="34275"/>
    <lineage>
        <taxon>Eukaryota</taxon>
        <taxon>Viridiplantae</taxon>
        <taxon>Streptophyta</taxon>
        <taxon>Embryophyta</taxon>
        <taxon>Tracheophyta</taxon>
        <taxon>Spermatophyta</taxon>
        <taxon>Magnoliopsida</taxon>
        <taxon>eudicotyledons</taxon>
        <taxon>Gunneridae</taxon>
        <taxon>Pentapetalae</taxon>
        <taxon>rosids</taxon>
        <taxon>malvids</taxon>
        <taxon>Malvales</taxon>
        <taxon>Malvaceae</taxon>
        <taxon>Malvoideae</taxon>
        <taxon>Gossypium</taxon>
    </lineage>
</organism>
<feature type="repeat" description="WD" evidence="3">
    <location>
        <begin position="337"/>
        <end position="378"/>
    </location>
</feature>
<dbReference type="InterPro" id="IPR019775">
    <property type="entry name" value="WD40_repeat_CS"/>
</dbReference>
<dbReference type="EMBL" id="CM017653">
    <property type="protein sequence ID" value="TYI82771.1"/>
    <property type="molecule type" value="Genomic_DNA"/>
</dbReference>
<dbReference type="PROSITE" id="PS00678">
    <property type="entry name" value="WD_REPEATS_1"/>
    <property type="match status" value="1"/>
</dbReference>
<dbReference type="Gene3D" id="2.130.10.10">
    <property type="entry name" value="YVTN repeat-like/Quinoprotein amine dehydrogenase"/>
    <property type="match status" value="1"/>
</dbReference>
<gene>
    <name evidence="6" type="ORF">E1A91_D05G244800v1</name>
</gene>
<dbReference type="FunFam" id="2.130.10.10:FF:000637">
    <property type="entry name" value="WD-40 repeat family protein"/>
    <property type="match status" value="1"/>
</dbReference>
<dbReference type="InterPro" id="IPR015943">
    <property type="entry name" value="WD40/YVTN_repeat-like_dom_sf"/>
</dbReference>
<dbReference type="SMART" id="SM00320">
    <property type="entry name" value="WD40"/>
    <property type="match status" value="3"/>
</dbReference>
<proteinExistence type="predicted"/>
<feature type="signal peptide" evidence="5">
    <location>
        <begin position="1"/>
        <end position="18"/>
    </location>
</feature>
<feature type="region of interest" description="Disordered" evidence="4">
    <location>
        <begin position="64"/>
        <end position="84"/>
    </location>
</feature>
<dbReference type="Pfam" id="PF00400">
    <property type="entry name" value="WD40"/>
    <property type="match status" value="1"/>
</dbReference>
<protein>
    <submittedName>
        <fullName evidence="6">Uncharacterized protein</fullName>
    </submittedName>
</protein>
<evidence type="ECO:0000256" key="2">
    <source>
        <dbReference type="ARBA" id="ARBA00022737"/>
    </source>
</evidence>
<dbReference type="InterPro" id="IPR001680">
    <property type="entry name" value="WD40_rpt"/>
</dbReference>
<sequence length="469" mass="53104">MFFLIKILFNLFLSCSIMERFENDDLQYVVDDYYDVNDFNNDGAVVEPEPQRDAAGLESFDSDFEDDIESSKPKTDTSAEEARNGKDIQGIPWERLNFTRERYRQTRVREYKNYENLYGSREEMEKECLQVEKGKAFYDFQFNTRLVKSTIAHFQLRNLLWATSKHDVYLMENYSVMHWSSLLHKGEEVLNVAKPIVPNLKHPGLLSQQLSRVQISTMVVKENLMVAGGFQGELICKYLNQSGAAFCTKLTTDDNAITNAVDVFNNPSGALRVMAANNDAKIRIFDAETFASINRYSFNWSVNNTSVSPDGKLLAVLGDSVECLIVDAQSGKVTNSLKGHLDYSFASAWHPDGHILATGNQDTSCRLWDIRNLSKSLAILKGRMGAIRGVKFTSDGRFLAIAEPADFVHIFDTKLGYVNCQEIDIFGEIAGVSFSPDTETLFVGVADRTYGSLLAYNRRRYNQYLDSML</sequence>
<dbReference type="PROSITE" id="PS50294">
    <property type="entry name" value="WD_REPEATS_REGION"/>
    <property type="match status" value="1"/>
</dbReference>
<evidence type="ECO:0000256" key="4">
    <source>
        <dbReference type="SAM" id="MobiDB-lite"/>
    </source>
</evidence>
<evidence type="ECO:0000313" key="6">
    <source>
        <dbReference type="EMBL" id="TYI82771.1"/>
    </source>
</evidence>
<evidence type="ECO:0000256" key="5">
    <source>
        <dbReference type="SAM" id="SignalP"/>
    </source>
</evidence>
<accession>A0A5D2V0C2</accession>
<keyword evidence="1 3" id="KW-0853">WD repeat</keyword>
<feature type="chain" id="PRO_5022927900" evidence="5">
    <location>
        <begin position="19"/>
        <end position="469"/>
    </location>
</feature>
<dbReference type="PROSITE" id="PS50082">
    <property type="entry name" value="WD_REPEATS_2"/>
    <property type="match status" value="1"/>
</dbReference>
<evidence type="ECO:0000313" key="7">
    <source>
        <dbReference type="Proteomes" id="UP000323597"/>
    </source>
</evidence>
<feature type="compositionally biased region" description="Basic and acidic residues" evidence="4">
    <location>
        <begin position="69"/>
        <end position="84"/>
    </location>
</feature>
<keyword evidence="7" id="KW-1185">Reference proteome</keyword>
<keyword evidence="2" id="KW-0677">Repeat</keyword>
<dbReference type="Proteomes" id="UP000323597">
    <property type="component" value="Chromosome D05"/>
</dbReference>
<name>A0A5D2V0C2_GOSMU</name>
<dbReference type="PANTHER" id="PTHR43991:SF12">
    <property type="entry name" value="WD REPEAT PROTEIN (AFU_ORTHOLOGUE AFUA_8G05640)"/>
    <property type="match status" value="1"/>
</dbReference>